<evidence type="ECO:0000259" key="3">
    <source>
        <dbReference type="Pfam" id="PF08609"/>
    </source>
</evidence>
<dbReference type="InterPro" id="IPR011989">
    <property type="entry name" value="ARM-like"/>
</dbReference>
<comment type="similarity">
    <text evidence="1">Belongs to the FES1 family.</text>
</comment>
<dbReference type="EMBL" id="MBFS01000473">
    <property type="protein sequence ID" value="PVV02411.1"/>
    <property type="molecule type" value="Genomic_DNA"/>
</dbReference>
<dbReference type="Gene3D" id="1.25.10.10">
    <property type="entry name" value="Leucine-rich Repeat Variant"/>
    <property type="match status" value="1"/>
</dbReference>
<dbReference type="SUPFAM" id="SSF48371">
    <property type="entry name" value="ARM repeat"/>
    <property type="match status" value="1"/>
</dbReference>
<protein>
    <recommendedName>
        <fullName evidence="3">Nucleotide exchange factor Fes1 domain-containing protein</fullName>
    </recommendedName>
</protein>
<sequence>MEKLLQWAVINSKTEKDAPQSENPASTQDLDPAVIDAILGKPVSEQMLEIMDYLENPDSPLEGKINELDNLEMLVEQIDDAANIEPLKMWPRILNLLSSEHDEIKINTLWVIATALQHNPAAQKAFCSHNGLEKILGCMNSSNNDGVKAKAIYAISALIRGNLEGFSQFVKYDGISILLQNISNQALSKRVVFLLLSLVSEANDETATAEFRPPPSFPIALLEAGVVQKVAENIECNISQGESSIELVENTLLLILNLSKSCKKASYSPPPFSKTSPELSSKLIKSFPNLQKEIPDTVITKEDWECITSMVN</sequence>
<gene>
    <name evidence="4" type="ORF">BB560_003136</name>
</gene>
<dbReference type="OrthoDB" id="10250458at2759"/>
<evidence type="ECO:0000313" key="5">
    <source>
        <dbReference type="Proteomes" id="UP000245609"/>
    </source>
</evidence>
<organism evidence="4 5">
    <name type="scientific">Smittium megazygosporum</name>
    <dbReference type="NCBI Taxonomy" id="133381"/>
    <lineage>
        <taxon>Eukaryota</taxon>
        <taxon>Fungi</taxon>
        <taxon>Fungi incertae sedis</taxon>
        <taxon>Zoopagomycota</taxon>
        <taxon>Kickxellomycotina</taxon>
        <taxon>Harpellomycetes</taxon>
        <taxon>Harpellales</taxon>
        <taxon>Legeriomycetaceae</taxon>
        <taxon>Smittium</taxon>
    </lineage>
</organism>
<comment type="caution">
    <text evidence="4">The sequence shown here is derived from an EMBL/GenBank/DDBJ whole genome shotgun (WGS) entry which is preliminary data.</text>
</comment>
<dbReference type="InterPro" id="IPR016024">
    <property type="entry name" value="ARM-type_fold"/>
</dbReference>
<dbReference type="PANTHER" id="PTHR19316">
    <property type="entry name" value="PROTEIN FOLDING REGULATOR"/>
    <property type="match status" value="1"/>
</dbReference>
<dbReference type="GO" id="GO:0000774">
    <property type="term" value="F:adenyl-nucleotide exchange factor activity"/>
    <property type="evidence" value="ECO:0007669"/>
    <property type="project" value="TreeGrafter"/>
</dbReference>
<reference evidence="4 5" key="1">
    <citation type="journal article" date="2018" name="MBio">
        <title>Comparative Genomics Reveals the Core Gene Toolbox for the Fungus-Insect Symbiosis.</title>
        <authorList>
            <person name="Wang Y."/>
            <person name="Stata M."/>
            <person name="Wang W."/>
            <person name="Stajich J.E."/>
            <person name="White M.M."/>
            <person name="Moncalvo J.M."/>
        </authorList>
    </citation>
    <scope>NUCLEOTIDE SEQUENCE [LARGE SCALE GENOMIC DNA]</scope>
    <source>
        <strain evidence="4 5">SC-DP-2</strain>
    </source>
</reference>
<keyword evidence="5" id="KW-1185">Reference proteome</keyword>
<dbReference type="AlphaFoldDB" id="A0A2T9ZCV1"/>
<feature type="domain" description="Nucleotide exchange factor Fes1" evidence="3">
    <location>
        <begin position="1"/>
        <end position="84"/>
    </location>
</feature>
<name>A0A2T9ZCV1_9FUNG</name>
<evidence type="ECO:0000256" key="1">
    <source>
        <dbReference type="ARBA" id="ARBA00011045"/>
    </source>
</evidence>
<dbReference type="InterPro" id="IPR050693">
    <property type="entry name" value="Hsp70_NEF-Inhibitors"/>
</dbReference>
<evidence type="ECO:0000256" key="2">
    <source>
        <dbReference type="ARBA" id="ARBA00022737"/>
    </source>
</evidence>
<dbReference type="Pfam" id="PF08609">
    <property type="entry name" value="Fes1"/>
    <property type="match status" value="1"/>
</dbReference>
<dbReference type="Proteomes" id="UP000245609">
    <property type="component" value="Unassembled WGS sequence"/>
</dbReference>
<dbReference type="PANTHER" id="PTHR19316:SF18">
    <property type="entry name" value="HSP70-BINDING PROTEIN 1"/>
    <property type="match status" value="1"/>
</dbReference>
<keyword evidence="2" id="KW-0677">Repeat</keyword>
<evidence type="ECO:0000313" key="4">
    <source>
        <dbReference type="EMBL" id="PVV02411.1"/>
    </source>
</evidence>
<dbReference type="STRING" id="133381.A0A2T9ZCV1"/>
<accession>A0A2T9ZCV1</accession>
<proteinExistence type="inferred from homology"/>
<dbReference type="InterPro" id="IPR013918">
    <property type="entry name" value="Nucleotide_exch_fac_Fes1"/>
</dbReference>
<dbReference type="GO" id="GO:0005783">
    <property type="term" value="C:endoplasmic reticulum"/>
    <property type="evidence" value="ECO:0007669"/>
    <property type="project" value="TreeGrafter"/>
</dbReference>